<dbReference type="InterPro" id="IPR009057">
    <property type="entry name" value="Homeodomain-like_sf"/>
</dbReference>
<evidence type="ECO:0000259" key="3">
    <source>
        <dbReference type="PROSITE" id="PS50090"/>
    </source>
</evidence>
<dbReference type="RefSeq" id="XP_005850135.1">
    <property type="nucleotide sequence ID" value="XM_005850073.1"/>
</dbReference>
<feature type="domain" description="Myb-like" evidence="3">
    <location>
        <begin position="35"/>
        <end position="85"/>
    </location>
</feature>
<dbReference type="OMA" id="WHATLRC"/>
<dbReference type="SMART" id="SM00717">
    <property type="entry name" value="SANT"/>
    <property type="match status" value="2"/>
</dbReference>
<dbReference type="FunFam" id="1.10.10.60:FF:000010">
    <property type="entry name" value="Transcriptional activator Myb isoform A"/>
    <property type="match status" value="1"/>
</dbReference>
<gene>
    <name evidence="5" type="ORF">CHLNCDRAFT_15266</name>
</gene>
<dbReference type="InterPro" id="IPR001005">
    <property type="entry name" value="SANT/Myb"/>
</dbReference>
<dbReference type="eggNOG" id="KOG0048">
    <property type="taxonomic scope" value="Eukaryota"/>
</dbReference>
<keyword evidence="2" id="KW-0238">DNA-binding</keyword>
<dbReference type="GeneID" id="17357714"/>
<dbReference type="GO" id="GO:0000981">
    <property type="term" value="F:DNA-binding transcription factor activity, RNA polymerase II-specific"/>
    <property type="evidence" value="ECO:0007669"/>
    <property type="project" value="TreeGrafter"/>
</dbReference>
<organism evidence="6">
    <name type="scientific">Chlorella variabilis</name>
    <name type="common">Green alga</name>
    <dbReference type="NCBI Taxonomy" id="554065"/>
    <lineage>
        <taxon>Eukaryota</taxon>
        <taxon>Viridiplantae</taxon>
        <taxon>Chlorophyta</taxon>
        <taxon>core chlorophytes</taxon>
        <taxon>Trebouxiophyceae</taxon>
        <taxon>Chlorellales</taxon>
        <taxon>Chlorellaceae</taxon>
        <taxon>Chlorella clade</taxon>
        <taxon>Chlorella</taxon>
    </lineage>
</organism>
<dbReference type="PANTHER" id="PTHR45614">
    <property type="entry name" value="MYB PROTEIN-RELATED"/>
    <property type="match status" value="1"/>
</dbReference>
<dbReference type="KEGG" id="cvr:CHLNCDRAFT_15266"/>
<dbReference type="SMR" id="E1Z842"/>
<reference evidence="5 6" key="1">
    <citation type="journal article" date="2010" name="Plant Cell">
        <title>The Chlorella variabilis NC64A genome reveals adaptation to photosymbiosis, coevolution with viruses, and cryptic sex.</title>
        <authorList>
            <person name="Blanc G."/>
            <person name="Duncan G."/>
            <person name="Agarkova I."/>
            <person name="Borodovsky M."/>
            <person name="Gurnon J."/>
            <person name="Kuo A."/>
            <person name="Lindquist E."/>
            <person name="Lucas S."/>
            <person name="Pangilinan J."/>
            <person name="Polle J."/>
            <person name="Salamov A."/>
            <person name="Terry A."/>
            <person name="Yamada T."/>
            <person name="Dunigan D.D."/>
            <person name="Grigoriev I.V."/>
            <person name="Claverie J.M."/>
            <person name="Van Etten J.L."/>
        </authorList>
    </citation>
    <scope>NUCLEOTIDE SEQUENCE [LARGE SCALE GENOMIC DNA]</scope>
    <source>
        <strain evidence="5 6">NC64A</strain>
    </source>
</reference>
<dbReference type="InterPro" id="IPR050560">
    <property type="entry name" value="MYB_TF"/>
</dbReference>
<dbReference type="Proteomes" id="UP000008141">
    <property type="component" value="Unassembled WGS sequence"/>
</dbReference>
<dbReference type="Pfam" id="PF00249">
    <property type="entry name" value="Myb_DNA-binding"/>
    <property type="match status" value="2"/>
</dbReference>
<dbReference type="EMBL" id="GL433838">
    <property type="protein sequence ID" value="EFN58033.1"/>
    <property type="molecule type" value="Genomic_DNA"/>
</dbReference>
<dbReference type="SUPFAM" id="SSF46689">
    <property type="entry name" value="Homeodomain-like"/>
    <property type="match status" value="1"/>
</dbReference>
<accession>E1Z842</accession>
<feature type="domain" description="Myb-like" evidence="3">
    <location>
        <begin position="1"/>
        <end position="34"/>
    </location>
</feature>
<evidence type="ECO:0000313" key="6">
    <source>
        <dbReference type="Proteomes" id="UP000008141"/>
    </source>
</evidence>
<evidence type="ECO:0000259" key="4">
    <source>
        <dbReference type="PROSITE" id="PS51294"/>
    </source>
</evidence>
<evidence type="ECO:0000256" key="2">
    <source>
        <dbReference type="ARBA" id="ARBA00023125"/>
    </source>
</evidence>
<dbReference type="AlphaFoldDB" id="E1Z842"/>
<feature type="non-terminal residue" evidence="5">
    <location>
        <position position="88"/>
    </location>
</feature>
<dbReference type="InParanoid" id="E1Z842"/>
<proteinExistence type="predicted"/>
<sequence>RLVRDHGQSNWSLIAKHFSGRIGKQCRERWHNQLRPDIRREAWEGGEERLLIEAHKRIGNKWADIAKLIPGRTENAVKNHWNATLRRK</sequence>
<feature type="non-terminal residue" evidence="5">
    <location>
        <position position="1"/>
    </location>
</feature>
<name>E1Z842_CHLVA</name>
<feature type="domain" description="HTH myb-type" evidence="4">
    <location>
        <begin position="1"/>
        <end position="34"/>
    </location>
</feature>
<dbReference type="Gene3D" id="1.10.10.60">
    <property type="entry name" value="Homeodomain-like"/>
    <property type="match status" value="2"/>
</dbReference>
<evidence type="ECO:0000313" key="5">
    <source>
        <dbReference type="EMBL" id="EFN58033.1"/>
    </source>
</evidence>
<protein>
    <submittedName>
        <fullName evidence="5">Uncharacterized protein</fullName>
    </submittedName>
</protein>
<dbReference type="OrthoDB" id="2143914at2759"/>
<feature type="domain" description="HTH myb-type" evidence="4">
    <location>
        <begin position="35"/>
        <end position="88"/>
    </location>
</feature>
<dbReference type="CDD" id="cd00167">
    <property type="entry name" value="SANT"/>
    <property type="match status" value="2"/>
</dbReference>
<dbReference type="PROSITE" id="PS50090">
    <property type="entry name" value="MYB_LIKE"/>
    <property type="match status" value="2"/>
</dbReference>
<evidence type="ECO:0000256" key="1">
    <source>
        <dbReference type="ARBA" id="ARBA00022737"/>
    </source>
</evidence>
<dbReference type="PANTHER" id="PTHR45614:SF218">
    <property type="entry name" value="TRANSCRIPTION FACTOR MYB119-RELATED"/>
    <property type="match status" value="1"/>
</dbReference>
<dbReference type="PROSITE" id="PS51294">
    <property type="entry name" value="HTH_MYB"/>
    <property type="match status" value="2"/>
</dbReference>
<keyword evidence="6" id="KW-1185">Reference proteome</keyword>
<dbReference type="InterPro" id="IPR017930">
    <property type="entry name" value="Myb_dom"/>
</dbReference>
<keyword evidence="1" id="KW-0677">Repeat</keyword>
<dbReference type="GO" id="GO:0000978">
    <property type="term" value="F:RNA polymerase II cis-regulatory region sequence-specific DNA binding"/>
    <property type="evidence" value="ECO:0007669"/>
    <property type="project" value="TreeGrafter"/>
</dbReference>
<dbReference type="GO" id="GO:0005634">
    <property type="term" value="C:nucleus"/>
    <property type="evidence" value="ECO:0007669"/>
    <property type="project" value="TreeGrafter"/>
</dbReference>